<dbReference type="SMR" id="A0A3B6D4S2"/>
<reference evidence="7" key="2">
    <citation type="submission" date="2018-10" db="UniProtKB">
        <authorList>
            <consortium name="EnsemblPlants"/>
        </authorList>
    </citation>
    <scope>IDENTIFICATION</scope>
</reference>
<dbReference type="STRING" id="4565.A0A3B6D4S2"/>
<keyword evidence="8" id="KW-1185">Reference proteome</keyword>
<dbReference type="EnsemblPlants" id="TraesCS2D02G013000.1">
    <property type="protein sequence ID" value="TraesCS2D02G013000.1"/>
    <property type="gene ID" value="TraesCS2D02G013000"/>
</dbReference>
<dbReference type="Gramene" id="TraesCS2D03G0024700.1">
    <property type="protein sequence ID" value="TraesCS2D03G0024700.1.CDS"/>
    <property type="gene ID" value="TraesCS2D03G0024700"/>
</dbReference>
<keyword evidence="4" id="KW-0560">Oxidoreductase</keyword>
<name>A0A3B6D4S2_WHEAT</name>
<feature type="binding site" evidence="6">
    <location>
        <position position="289"/>
    </location>
    <ligand>
        <name>Fe cation</name>
        <dbReference type="ChEBI" id="CHEBI:24875"/>
        <note>catalytic</note>
    </ligand>
</feature>
<proteinExistence type="inferred from homology"/>
<dbReference type="Gramene" id="TraesCS2D02G013000.1">
    <property type="protein sequence ID" value="TraesCS2D02G013000.1"/>
    <property type="gene ID" value="TraesCS2D02G013000"/>
</dbReference>
<dbReference type="Gramene" id="TraesRN2D0100027300.1">
    <property type="protein sequence ID" value="TraesRN2D0100027300.1"/>
    <property type="gene ID" value="TraesRN2D0100027300"/>
</dbReference>
<dbReference type="PANTHER" id="PTHR10543">
    <property type="entry name" value="BETA-CAROTENE DIOXYGENASE"/>
    <property type="match status" value="1"/>
</dbReference>
<reference evidence="7" key="1">
    <citation type="submission" date="2018-08" db="EMBL/GenBank/DDBJ databases">
        <authorList>
            <person name="Rossello M."/>
        </authorList>
    </citation>
    <scope>NUCLEOTIDE SEQUENCE [LARGE SCALE GENOMIC DNA]</scope>
    <source>
        <strain evidence="7">cv. Chinese Spring</strain>
    </source>
</reference>
<keyword evidence="4" id="KW-0223">Dioxygenase</keyword>
<keyword evidence="3" id="KW-0809">Transit peptide</keyword>
<evidence type="ECO:0000256" key="4">
    <source>
        <dbReference type="ARBA" id="ARBA00022964"/>
    </source>
</evidence>
<dbReference type="InterPro" id="IPR004294">
    <property type="entry name" value="Carotenoid_Oase"/>
</dbReference>
<evidence type="ECO:0000256" key="6">
    <source>
        <dbReference type="PIRSR" id="PIRSR604294-1"/>
    </source>
</evidence>
<keyword evidence="5 6" id="KW-0408">Iron</keyword>
<feature type="binding site" evidence="6">
    <location>
        <position position="586"/>
    </location>
    <ligand>
        <name>Fe cation</name>
        <dbReference type="ChEBI" id="CHEBI:24875"/>
        <note>catalytic</note>
    </ligand>
</feature>
<evidence type="ECO:0000256" key="3">
    <source>
        <dbReference type="ARBA" id="ARBA00022946"/>
    </source>
</evidence>
<dbReference type="OrthoDB" id="1069523at2759"/>
<evidence type="ECO:0000256" key="2">
    <source>
        <dbReference type="ARBA" id="ARBA00022723"/>
    </source>
</evidence>
<protein>
    <recommendedName>
        <fullName evidence="9">9-cis-epoxycarotenoid dioxygenase</fullName>
    </recommendedName>
</protein>
<feature type="binding site" evidence="6">
    <location>
        <position position="404"/>
    </location>
    <ligand>
        <name>Fe cation</name>
        <dbReference type="ChEBI" id="CHEBI:24875"/>
        <note>catalytic</note>
    </ligand>
</feature>
<accession>A0A3B6D4S2</accession>
<dbReference type="GO" id="GO:0010436">
    <property type="term" value="F:carotenoid dioxygenase activity"/>
    <property type="evidence" value="ECO:0000318"/>
    <property type="project" value="GO_Central"/>
</dbReference>
<dbReference type="GO" id="GO:0009570">
    <property type="term" value="C:chloroplast stroma"/>
    <property type="evidence" value="ECO:0000318"/>
    <property type="project" value="GO_Central"/>
</dbReference>
<dbReference type="Pfam" id="PF03055">
    <property type="entry name" value="RPE65"/>
    <property type="match status" value="1"/>
</dbReference>
<dbReference type="Gramene" id="TraesWEE_scaffold_087171_01G000200.1">
    <property type="protein sequence ID" value="TraesWEE_scaffold_087171_01G000200.1"/>
    <property type="gene ID" value="TraesWEE_scaffold_087171_01G000200"/>
</dbReference>
<evidence type="ECO:0000256" key="5">
    <source>
        <dbReference type="ARBA" id="ARBA00023004"/>
    </source>
</evidence>
<evidence type="ECO:0000313" key="7">
    <source>
        <dbReference type="EnsemblPlants" id="TraesCS2D02G013000.1"/>
    </source>
</evidence>
<evidence type="ECO:0000313" key="8">
    <source>
        <dbReference type="Proteomes" id="UP000019116"/>
    </source>
</evidence>
<organism evidence="7">
    <name type="scientific">Triticum aestivum</name>
    <name type="common">Wheat</name>
    <dbReference type="NCBI Taxonomy" id="4565"/>
    <lineage>
        <taxon>Eukaryota</taxon>
        <taxon>Viridiplantae</taxon>
        <taxon>Streptophyta</taxon>
        <taxon>Embryophyta</taxon>
        <taxon>Tracheophyta</taxon>
        <taxon>Spermatophyta</taxon>
        <taxon>Magnoliopsida</taxon>
        <taxon>Liliopsida</taxon>
        <taxon>Poales</taxon>
        <taxon>Poaceae</taxon>
        <taxon>BOP clade</taxon>
        <taxon>Pooideae</taxon>
        <taxon>Triticodae</taxon>
        <taxon>Triticeae</taxon>
        <taxon>Triticinae</taxon>
        <taxon>Triticum</taxon>
    </lineage>
</organism>
<dbReference type="GO" id="GO:0016121">
    <property type="term" value="P:carotene catabolic process"/>
    <property type="evidence" value="ECO:0000318"/>
    <property type="project" value="GO_Central"/>
</dbReference>
<dbReference type="Gramene" id="TraesCAD_scaffold_043448_01G000200.1">
    <property type="protein sequence ID" value="TraesCAD_scaffold_043448_01G000200.1"/>
    <property type="gene ID" value="TraesCAD_scaffold_043448_01G000200"/>
</dbReference>
<dbReference type="Gramene" id="TraesCLE_scaffold_074222_01G000100.1">
    <property type="protein sequence ID" value="TraesCLE_scaffold_074222_01G000100.1"/>
    <property type="gene ID" value="TraesCLE_scaffold_074222_01G000100"/>
</dbReference>
<dbReference type="AlphaFoldDB" id="A0A3B6D4S2"/>
<sequence length="603" mass="65075">MVQRFIMDMDYSAVGLQQYIAPISSHKPMAHCPHLRSPAPATLPPPPSSTMNALQLPFQPLKPSSILNTTTLKGLFATALNLLEDRVIVPLEARRQLPSCVDPAVQLAGNFAPVQEMPSPLRNLGVTGEIPPALLGGVYVRNGANPLLPPTAGHHLFDGDGMLHVVSLPSSSSLAPSGASYTRRFTRTSRLAQEEALGRCAFPKAIGELHGGAGLARLALFGLRAAAGVVDVRNGAGAANAGLVYFGDRLLALSEDDLPYHVHVGSGGDLSTVGRLDFAGQLRSPMIAHPKVDPVTGELFALSYDPVRRPYLRYFHVDPATGEKSRDVEVALRQPTMVHDFAVTETFTVIPDQQVVFDMGRMLRGGSPLVHDAGKVSRFGLLPRYDSDDSRMRWFDVPDCFCFHVWNAWEETDHAGDGPDTVVIICSCMTPPDALFSEAAADATANLRATLTEIRLDLRTGMSRRRELASGLSLEAGTVNRTLLGRRTRYAYLAIAEPWPRCRGVAKVDLATGEAVAVHQYGTGRFGGEASFVPAADDDEREDEGHVVVMVHDEAASTSELAVLDAVTMEAVTTVALPCRVPYGFHGAFLTRDQLATQRTFIS</sequence>
<evidence type="ECO:0000256" key="1">
    <source>
        <dbReference type="ARBA" id="ARBA00006787"/>
    </source>
</evidence>
<feature type="binding site" evidence="6">
    <location>
        <position position="339"/>
    </location>
    <ligand>
        <name>Fe cation</name>
        <dbReference type="ChEBI" id="CHEBI:24875"/>
        <note>catalytic</note>
    </ligand>
</feature>
<dbReference type="PANTHER" id="PTHR10543:SF101">
    <property type="entry name" value="9-CIS-EPOXYCAROTENOID DIOXYGENASE NCED6, CHLOROPLASTIC"/>
    <property type="match status" value="1"/>
</dbReference>
<dbReference type="OMA" id="NPYTHHP"/>
<dbReference type="Proteomes" id="UP000019116">
    <property type="component" value="Chromosome 2D"/>
</dbReference>
<evidence type="ECO:0008006" key="9">
    <source>
        <dbReference type="Google" id="ProtNLM"/>
    </source>
</evidence>
<dbReference type="GO" id="GO:0046872">
    <property type="term" value="F:metal ion binding"/>
    <property type="evidence" value="ECO:0007669"/>
    <property type="project" value="UniProtKB-KW"/>
</dbReference>
<keyword evidence="2 6" id="KW-0479">Metal-binding</keyword>
<comment type="cofactor">
    <cofactor evidence="6">
        <name>Fe(2+)</name>
        <dbReference type="ChEBI" id="CHEBI:29033"/>
    </cofactor>
    <text evidence="6">Binds 1 Fe(2+) ion per subunit.</text>
</comment>
<comment type="similarity">
    <text evidence="1">Belongs to the carotenoid oxygenase family.</text>
</comment>